<sequence length="67" mass="7677">MRLLIHLIPFLSLFPALFSSLLALSLTTCSPHHTNDNYDNSSLCQLHLILFSLRIDCMAQKKKFKIC</sequence>
<evidence type="ECO:0000256" key="1">
    <source>
        <dbReference type="SAM" id="SignalP"/>
    </source>
</evidence>
<feature type="signal peptide" evidence="1">
    <location>
        <begin position="1"/>
        <end position="23"/>
    </location>
</feature>
<dbReference type="AlphaFoldDB" id="A0A251P6Z3"/>
<feature type="chain" id="PRO_5013055344" description="Secreted protein" evidence="1">
    <location>
        <begin position="24"/>
        <end position="67"/>
    </location>
</feature>
<protein>
    <recommendedName>
        <fullName evidence="4">Secreted protein</fullName>
    </recommendedName>
</protein>
<reference evidence="2 3" key="1">
    <citation type="journal article" date="2013" name="Nat. Genet.">
        <title>The high-quality draft genome of peach (Prunus persica) identifies unique patterns of genetic diversity, domestication and genome evolution.</title>
        <authorList>
            <consortium name="International Peach Genome Initiative"/>
            <person name="Verde I."/>
            <person name="Abbott A.G."/>
            <person name="Scalabrin S."/>
            <person name="Jung S."/>
            <person name="Shu S."/>
            <person name="Marroni F."/>
            <person name="Zhebentyayeva T."/>
            <person name="Dettori M.T."/>
            <person name="Grimwood J."/>
            <person name="Cattonaro F."/>
            <person name="Zuccolo A."/>
            <person name="Rossini L."/>
            <person name="Jenkins J."/>
            <person name="Vendramin E."/>
            <person name="Meisel L.A."/>
            <person name="Decroocq V."/>
            <person name="Sosinski B."/>
            <person name="Prochnik S."/>
            <person name="Mitros T."/>
            <person name="Policriti A."/>
            <person name="Cipriani G."/>
            <person name="Dondini L."/>
            <person name="Ficklin S."/>
            <person name="Goodstein D.M."/>
            <person name="Xuan P."/>
            <person name="Del Fabbro C."/>
            <person name="Aramini V."/>
            <person name="Copetti D."/>
            <person name="Gonzalez S."/>
            <person name="Horner D.S."/>
            <person name="Falchi R."/>
            <person name="Lucas S."/>
            <person name="Mica E."/>
            <person name="Maldonado J."/>
            <person name="Lazzari B."/>
            <person name="Bielenberg D."/>
            <person name="Pirona R."/>
            <person name="Miculan M."/>
            <person name="Barakat A."/>
            <person name="Testolin R."/>
            <person name="Stella A."/>
            <person name="Tartarini S."/>
            <person name="Tonutti P."/>
            <person name="Arus P."/>
            <person name="Orellana A."/>
            <person name="Wells C."/>
            <person name="Main D."/>
            <person name="Vizzotto G."/>
            <person name="Silva H."/>
            <person name="Salamini F."/>
            <person name="Schmutz J."/>
            <person name="Morgante M."/>
            <person name="Rokhsar D.S."/>
        </authorList>
    </citation>
    <scope>NUCLEOTIDE SEQUENCE [LARGE SCALE GENOMIC DNA]</scope>
    <source>
        <strain evidence="3">cv. Nemared</strain>
    </source>
</reference>
<gene>
    <name evidence="2" type="ORF">PRUPE_5G112500</name>
</gene>
<dbReference type="Proteomes" id="UP000006882">
    <property type="component" value="Chromosome G5"/>
</dbReference>
<proteinExistence type="predicted"/>
<evidence type="ECO:0000313" key="2">
    <source>
        <dbReference type="EMBL" id="ONI07309.1"/>
    </source>
</evidence>
<dbReference type="EMBL" id="CM007655">
    <property type="protein sequence ID" value="ONI07309.1"/>
    <property type="molecule type" value="Genomic_DNA"/>
</dbReference>
<organism evidence="2 3">
    <name type="scientific">Prunus persica</name>
    <name type="common">Peach</name>
    <name type="synonym">Amygdalus persica</name>
    <dbReference type="NCBI Taxonomy" id="3760"/>
    <lineage>
        <taxon>Eukaryota</taxon>
        <taxon>Viridiplantae</taxon>
        <taxon>Streptophyta</taxon>
        <taxon>Embryophyta</taxon>
        <taxon>Tracheophyta</taxon>
        <taxon>Spermatophyta</taxon>
        <taxon>Magnoliopsida</taxon>
        <taxon>eudicotyledons</taxon>
        <taxon>Gunneridae</taxon>
        <taxon>Pentapetalae</taxon>
        <taxon>rosids</taxon>
        <taxon>fabids</taxon>
        <taxon>Rosales</taxon>
        <taxon>Rosaceae</taxon>
        <taxon>Amygdaloideae</taxon>
        <taxon>Amygdaleae</taxon>
        <taxon>Prunus</taxon>
    </lineage>
</organism>
<accession>A0A251P6Z3</accession>
<evidence type="ECO:0008006" key="4">
    <source>
        <dbReference type="Google" id="ProtNLM"/>
    </source>
</evidence>
<name>A0A251P6Z3_PRUPE</name>
<evidence type="ECO:0000313" key="3">
    <source>
        <dbReference type="Proteomes" id="UP000006882"/>
    </source>
</evidence>
<keyword evidence="3" id="KW-1185">Reference proteome</keyword>
<keyword evidence="1" id="KW-0732">Signal</keyword>
<dbReference type="Gramene" id="ONI07309">
    <property type="protein sequence ID" value="ONI07309"/>
    <property type="gene ID" value="PRUPE_5G112500"/>
</dbReference>